<comment type="similarity">
    <text evidence="2">Belongs to the peptidase S9A family.</text>
</comment>
<dbReference type="GO" id="GO:0070012">
    <property type="term" value="F:oligopeptidase activity"/>
    <property type="evidence" value="ECO:0007669"/>
    <property type="project" value="TreeGrafter"/>
</dbReference>
<evidence type="ECO:0000256" key="3">
    <source>
        <dbReference type="ARBA" id="ARBA00011897"/>
    </source>
</evidence>
<evidence type="ECO:0000256" key="7">
    <source>
        <dbReference type="SAM" id="SignalP"/>
    </source>
</evidence>
<feature type="domain" description="Peptidase S9 prolyl oligopeptidase catalytic" evidence="8">
    <location>
        <begin position="492"/>
        <end position="704"/>
    </location>
</feature>
<dbReference type="Pfam" id="PF00326">
    <property type="entry name" value="Peptidase_S9"/>
    <property type="match status" value="1"/>
</dbReference>
<dbReference type="InterPro" id="IPR001375">
    <property type="entry name" value="Peptidase_S9_cat"/>
</dbReference>
<gene>
    <name evidence="10" type="ORF">WG78_13010</name>
</gene>
<dbReference type="PATRIC" id="fig|857265.3.peg.2681"/>
<dbReference type="InterPro" id="IPR029058">
    <property type="entry name" value="AB_hydrolase_fold"/>
</dbReference>
<comment type="caution">
    <text evidence="10">The sequence shown here is derived from an EMBL/GenBank/DDBJ whole genome shotgun (WGS) entry which is preliminary data.</text>
</comment>
<comment type="catalytic activity">
    <reaction evidence="1">
        <text>Hydrolysis of Pro-|-Xaa &gt;&gt; Ala-|-Xaa in oligopeptides.</text>
        <dbReference type="EC" id="3.4.21.26"/>
    </reaction>
</comment>
<feature type="signal peptide" evidence="7">
    <location>
        <begin position="1"/>
        <end position="22"/>
    </location>
</feature>
<dbReference type="OrthoDB" id="9801421at2"/>
<sequence length="708" mass="75960">MFVKPALLAALLITATTQSALALDYPSAARQPVVNTYHGVAVTDDYQWLEDGDSAATRKWVAGENALSRQWLDAVPGRAALHTQINALITSNSNAYFDLVERGGVWFAMKRQPPKQQPLLVTLSNPDDLASEKVVLDPNTLSADGTVTIDFYMPSNDGGKVAVSLSEKGSEDGTLHVFDTATGKDSGDRVPRAAYPTGGGTVAWDSNGSGLYYTRYPAPGERAEADIHFYQQVYFHALGTDARKDRYEAGKDFPRIAETRLSASRDGRYLAVMVANGDGGDAALYFKNTAGGGWRKLAADADGVKNAVFGEDGYLYLLSRAAAPRGKVLRLDLRKPDLAHAQTVMAQGEGTIDHFVVGKGRLYVAELVGGPSQLLEVDLRTKAQRVLPTPAVSGVDDLAVDARGRVLAHVTSYLNPMAWYSVDDNTLNKTALAVTSAADYGDSEIVREFATSKDGTQIPLNILKRKGTKLDGSNPTLLYGYGGYGVSMTPFFSAASRVWLARGGVYVIANIRGGGEFGEAWHLAGNLTHKQTVFDDFIASAQYLEKAGYTSPQKLAIMGGSNGGLLMGAALTQRPDLYRAVVSSVGIYDMLRVELDPNGAFNVTEFGSVKDPAQFAALYAYSPLHHVKDGTAYPSILMLTGDHDGRVNPAHSRKMIARLQAANPSGNPVLLRTSASSGHGMGTALSELIDQVTDQYAFLMHELGMAIE</sequence>
<organism evidence="10 11">
    <name type="scientific">Amantichitinum ursilacus</name>
    <dbReference type="NCBI Taxonomy" id="857265"/>
    <lineage>
        <taxon>Bacteria</taxon>
        <taxon>Pseudomonadati</taxon>
        <taxon>Pseudomonadota</taxon>
        <taxon>Betaproteobacteria</taxon>
        <taxon>Neisseriales</taxon>
        <taxon>Chitinibacteraceae</taxon>
        <taxon>Amantichitinum</taxon>
    </lineage>
</organism>
<keyword evidence="7" id="KW-0732">Signal</keyword>
<dbReference type="FunFam" id="3.40.50.1820:FF:000005">
    <property type="entry name" value="Prolyl endopeptidase"/>
    <property type="match status" value="1"/>
</dbReference>
<feature type="domain" description="Peptidase S9A N-terminal" evidence="9">
    <location>
        <begin position="28"/>
        <end position="430"/>
    </location>
</feature>
<evidence type="ECO:0000256" key="4">
    <source>
        <dbReference type="ARBA" id="ARBA00022670"/>
    </source>
</evidence>
<evidence type="ECO:0000256" key="5">
    <source>
        <dbReference type="ARBA" id="ARBA00022801"/>
    </source>
</evidence>
<evidence type="ECO:0000313" key="11">
    <source>
        <dbReference type="Proteomes" id="UP000037939"/>
    </source>
</evidence>
<dbReference type="RefSeq" id="WP_083459037.1">
    <property type="nucleotide sequence ID" value="NZ_LAQT01000009.1"/>
</dbReference>
<evidence type="ECO:0000259" key="9">
    <source>
        <dbReference type="Pfam" id="PF02897"/>
    </source>
</evidence>
<dbReference type="InterPro" id="IPR051167">
    <property type="entry name" value="Prolyl_oligopep/macrocyclase"/>
</dbReference>
<dbReference type="InterPro" id="IPR023302">
    <property type="entry name" value="Pept_S9A_N"/>
</dbReference>
<name>A0A0N1JSI1_9NEIS</name>
<dbReference type="AlphaFoldDB" id="A0A0N1JSI1"/>
<keyword evidence="11" id="KW-1185">Reference proteome</keyword>
<dbReference type="SUPFAM" id="SSF50993">
    <property type="entry name" value="Peptidase/esterase 'gauge' domain"/>
    <property type="match status" value="1"/>
</dbReference>
<keyword evidence="4" id="KW-0645">Protease</keyword>
<proteinExistence type="inferred from homology"/>
<evidence type="ECO:0000256" key="6">
    <source>
        <dbReference type="ARBA" id="ARBA00022825"/>
    </source>
</evidence>
<dbReference type="Gene3D" id="2.130.10.120">
    <property type="entry name" value="Prolyl oligopeptidase, N-terminal domain"/>
    <property type="match status" value="1"/>
</dbReference>
<feature type="chain" id="PRO_5005875104" description="prolyl oligopeptidase" evidence="7">
    <location>
        <begin position="23"/>
        <end position="708"/>
    </location>
</feature>
<dbReference type="PANTHER" id="PTHR42881:SF2">
    <property type="entry name" value="PROLYL ENDOPEPTIDASE"/>
    <property type="match status" value="1"/>
</dbReference>
<dbReference type="Pfam" id="PF02897">
    <property type="entry name" value="Peptidase_S9_N"/>
    <property type="match status" value="1"/>
</dbReference>
<dbReference type="PANTHER" id="PTHR42881">
    <property type="entry name" value="PROLYL ENDOPEPTIDASE"/>
    <property type="match status" value="1"/>
</dbReference>
<dbReference type="SUPFAM" id="SSF53474">
    <property type="entry name" value="alpha/beta-Hydrolases"/>
    <property type="match status" value="1"/>
</dbReference>
<reference evidence="10 11" key="1">
    <citation type="submission" date="2015-07" db="EMBL/GenBank/DDBJ databases">
        <title>Draft genome sequence of the Amantichitinum ursilacus IGB-41, a new chitin-degrading bacterium.</title>
        <authorList>
            <person name="Kirstahler P."/>
            <person name="Guenther M."/>
            <person name="Grumaz C."/>
            <person name="Rupp S."/>
            <person name="Zibek S."/>
            <person name="Sohn K."/>
        </authorList>
    </citation>
    <scope>NUCLEOTIDE SEQUENCE [LARGE SCALE GENOMIC DNA]</scope>
    <source>
        <strain evidence="10 11">IGB-41</strain>
    </source>
</reference>
<evidence type="ECO:0000313" key="10">
    <source>
        <dbReference type="EMBL" id="KPC52768.1"/>
    </source>
</evidence>
<keyword evidence="5 10" id="KW-0378">Hydrolase</keyword>
<evidence type="ECO:0000259" key="8">
    <source>
        <dbReference type="Pfam" id="PF00326"/>
    </source>
</evidence>
<dbReference type="GO" id="GO:0006508">
    <property type="term" value="P:proteolysis"/>
    <property type="evidence" value="ECO:0007669"/>
    <property type="project" value="UniProtKB-KW"/>
</dbReference>
<dbReference type="InterPro" id="IPR002470">
    <property type="entry name" value="Peptidase_S9A"/>
</dbReference>
<dbReference type="STRING" id="857265.WG78_13010"/>
<accession>A0A0N1JSI1</accession>
<dbReference type="GO" id="GO:0004252">
    <property type="term" value="F:serine-type endopeptidase activity"/>
    <property type="evidence" value="ECO:0007669"/>
    <property type="project" value="UniProtKB-EC"/>
</dbReference>
<keyword evidence="6" id="KW-0720">Serine protease</keyword>
<dbReference type="Gene3D" id="3.40.50.1820">
    <property type="entry name" value="alpha/beta hydrolase"/>
    <property type="match status" value="1"/>
</dbReference>
<dbReference type="Proteomes" id="UP000037939">
    <property type="component" value="Unassembled WGS sequence"/>
</dbReference>
<dbReference type="PRINTS" id="PR00862">
    <property type="entry name" value="PROLIGOPTASE"/>
</dbReference>
<dbReference type="GO" id="GO:0005829">
    <property type="term" value="C:cytosol"/>
    <property type="evidence" value="ECO:0007669"/>
    <property type="project" value="TreeGrafter"/>
</dbReference>
<protein>
    <recommendedName>
        <fullName evidence="3">prolyl oligopeptidase</fullName>
        <ecNumber evidence="3">3.4.21.26</ecNumber>
    </recommendedName>
</protein>
<evidence type="ECO:0000256" key="2">
    <source>
        <dbReference type="ARBA" id="ARBA00005228"/>
    </source>
</evidence>
<dbReference type="EMBL" id="LAQT01000009">
    <property type="protein sequence ID" value="KPC52768.1"/>
    <property type="molecule type" value="Genomic_DNA"/>
</dbReference>
<dbReference type="EC" id="3.4.21.26" evidence="3"/>
<evidence type="ECO:0000256" key="1">
    <source>
        <dbReference type="ARBA" id="ARBA00001070"/>
    </source>
</evidence>